<dbReference type="EMBL" id="JBHSAX010000014">
    <property type="protein sequence ID" value="MFC3963718.1"/>
    <property type="molecule type" value="Genomic_DNA"/>
</dbReference>
<name>A0ABV8DUC3_9NOCA</name>
<organism evidence="1 2">
    <name type="scientific">Nocardia jiangsuensis</name>
    <dbReference type="NCBI Taxonomy" id="1691563"/>
    <lineage>
        <taxon>Bacteria</taxon>
        <taxon>Bacillati</taxon>
        <taxon>Actinomycetota</taxon>
        <taxon>Actinomycetes</taxon>
        <taxon>Mycobacteriales</taxon>
        <taxon>Nocardiaceae</taxon>
        <taxon>Nocardia</taxon>
    </lineage>
</organism>
<evidence type="ECO:0000313" key="1">
    <source>
        <dbReference type="EMBL" id="MFC3963718.1"/>
    </source>
</evidence>
<dbReference type="Proteomes" id="UP001595696">
    <property type="component" value="Unassembled WGS sequence"/>
</dbReference>
<reference evidence="2" key="1">
    <citation type="journal article" date="2019" name="Int. J. Syst. Evol. Microbiol.">
        <title>The Global Catalogue of Microorganisms (GCM) 10K type strain sequencing project: providing services to taxonomists for standard genome sequencing and annotation.</title>
        <authorList>
            <consortium name="The Broad Institute Genomics Platform"/>
            <consortium name="The Broad Institute Genome Sequencing Center for Infectious Disease"/>
            <person name="Wu L."/>
            <person name="Ma J."/>
        </authorList>
    </citation>
    <scope>NUCLEOTIDE SEQUENCE [LARGE SCALE GENOMIC DNA]</scope>
    <source>
        <strain evidence="2">CGMCC 4.7330</strain>
    </source>
</reference>
<proteinExistence type="predicted"/>
<keyword evidence="2" id="KW-1185">Reference proteome</keyword>
<dbReference type="RefSeq" id="WP_378613463.1">
    <property type="nucleotide sequence ID" value="NZ_JBHSAX010000014.1"/>
</dbReference>
<sequence>MSLTDFNPRLAALYTCAADPGPLTPEQAHTAMQLHLDCTVDECLARRRARRTLVEAGRCVLEARALPS</sequence>
<protein>
    <recommendedName>
        <fullName evidence="3">Zinc finger protein</fullName>
    </recommendedName>
</protein>
<accession>A0ABV8DUC3</accession>
<evidence type="ECO:0008006" key="3">
    <source>
        <dbReference type="Google" id="ProtNLM"/>
    </source>
</evidence>
<evidence type="ECO:0000313" key="2">
    <source>
        <dbReference type="Proteomes" id="UP001595696"/>
    </source>
</evidence>
<gene>
    <name evidence="1" type="ORF">ACFO0B_17125</name>
</gene>
<comment type="caution">
    <text evidence="1">The sequence shown here is derived from an EMBL/GenBank/DDBJ whole genome shotgun (WGS) entry which is preliminary data.</text>
</comment>